<gene>
    <name evidence="2" type="ORF">RCL2_002110500</name>
</gene>
<proteinExistence type="predicted"/>
<evidence type="ECO:0000313" key="2">
    <source>
        <dbReference type="EMBL" id="GES94369.1"/>
    </source>
</evidence>
<comment type="caution">
    <text evidence="2">The sequence shown here is derived from an EMBL/GenBank/DDBJ whole genome shotgun (WGS) entry which is preliminary data.</text>
</comment>
<dbReference type="AlphaFoldDB" id="A0A8H3QYW2"/>
<organism evidence="2 3">
    <name type="scientific">Rhizophagus clarus</name>
    <dbReference type="NCBI Taxonomy" id="94130"/>
    <lineage>
        <taxon>Eukaryota</taxon>
        <taxon>Fungi</taxon>
        <taxon>Fungi incertae sedis</taxon>
        <taxon>Mucoromycota</taxon>
        <taxon>Glomeromycotina</taxon>
        <taxon>Glomeromycetes</taxon>
        <taxon>Glomerales</taxon>
        <taxon>Glomeraceae</taxon>
        <taxon>Rhizophagus</taxon>
    </lineage>
</organism>
<protein>
    <submittedName>
        <fullName evidence="2">Uncharacterized protein</fullName>
    </submittedName>
</protein>
<evidence type="ECO:0000313" key="3">
    <source>
        <dbReference type="Proteomes" id="UP000615446"/>
    </source>
</evidence>
<accession>A0A8H3QYW2</accession>
<reference evidence="2" key="1">
    <citation type="submission" date="2019-10" db="EMBL/GenBank/DDBJ databases">
        <title>Conservation and host-specific expression of non-tandemly repeated heterogenous ribosome RNA gene in arbuscular mycorrhizal fungi.</title>
        <authorList>
            <person name="Maeda T."/>
            <person name="Kobayashi Y."/>
            <person name="Nakagawa T."/>
            <person name="Ezawa T."/>
            <person name="Yamaguchi K."/>
            <person name="Bino T."/>
            <person name="Nishimoto Y."/>
            <person name="Shigenobu S."/>
            <person name="Kawaguchi M."/>
        </authorList>
    </citation>
    <scope>NUCLEOTIDE SEQUENCE</scope>
    <source>
        <strain evidence="2">HR1</strain>
    </source>
</reference>
<dbReference type="Proteomes" id="UP000615446">
    <property type="component" value="Unassembled WGS sequence"/>
</dbReference>
<sequence>MKHSATNSRITTLTWQKMFTLDSYDELQKCLEEEMKILPKVFPEFANLPNLHINIHLLVHARTYGTLINTQVGIKEMVHQIFKAMVSRTNCKNVKLDLLKRYTTLFAIRHLVDGGADQRLSQPCRDKVSNEQEPEENEEAISSPVDFITNIILKRSLSRQDRENIMKILPISNLSCFFHLWTLDKIHLHIGDVVTIHEEDSGKCYAIIKGIFKYKGNDDKYYALLQLIGLTILTEFTTY</sequence>
<dbReference type="EMBL" id="BLAL01000235">
    <property type="protein sequence ID" value="GES94369.1"/>
    <property type="molecule type" value="Genomic_DNA"/>
</dbReference>
<dbReference type="OrthoDB" id="2427300at2759"/>
<name>A0A8H3QYW2_9GLOM</name>
<feature type="region of interest" description="Disordered" evidence="1">
    <location>
        <begin position="120"/>
        <end position="139"/>
    </location>
</feature>
<evidence type="ECO:0000256" key="1">
    <source>
        <dbReference type="SAM" id="MobiDB-lite"/>
    </source>
</evidence>